<dbReference type="RefSeq" id="WP_179282173.1">
    <property type="nucleotide sequence ID" value="NZ_FZOD01000024.1"/>
</dbReference>
<dbReference type="SUPFAM" id="SSF55811">
    <property type="entry name" value="Nudix"/>
    <property type="match status" value="1"/>
</dbReference>
<evidence type="ECO:0000259" key="6">
    <source>
        <dbReference type="PROSITE" id="PS51462"/>
    </source>
</evidence>
<organism evidence="7 8">
    <name type="scientific">Streptosporangium subroseum</name>
    <dbReference type="NCBI Taxonomy" id="106412"/>
    <lineage>
        <taxon>Bacteria</taxon>
        <taxon>Bacillati</taxon>
        <taxon>Actinomycetota</taxon>
        <taxon>Actinomycetes</taxon>
        <taxon>Streptosporangiales</taxon>
        <taxon>Streptosporangiaceae</taxon>
        <taxon>Streptosporangium</taxon>
    </lineage>
</organism>
<keyword evidence="3 5" id="KW-0378">Hydrolase</keyword>
<dbReference type="Gene3D" id="3.90.79.10">
    <property type="entry name" value="Nucleoside Triphosphate Pyrophosphohydrolase"/>
    <property type="match status" value="1"/>
</dbReference>
<dbReference type="InterPro" id="IPR015797">
    <property type="entry name" value="NUDIX_hydrolase-like_dom_sf"/>
</dbReference>
<dbReference type="PRINTS" id="PR00502">
    <property type="entry name" value="NUDIXFAMILY"/>
</dbReference>
<evidence type="ECO:0000256" key="3">
    <source>
        <dbReference type="ARBA" id="ARBA00022801"/>
    </source>
</evidence>
<dbReference type="PROSITE" id="PS00893">
    <property type="entry name" value="NUDIX_BOX"/>
    <property type="match status" value="1"/>
</dbReference>
<evidence type="ECO:0000256" key="1">
    <source>
        <dbReference type="ARBA" id="ARBA00001946"/>
    </source>
</evidence>
<accession>A0A239JU34</accession>
<protein>
    <submittedName>
        <fullName evidence="7">ADP-ribose pyrophosphatase YjhB, NUDIX family</fullName>
    </submittedName>
</protein>
<dbReference type="InterPro" id="IPR020084">
    <property type="entry name" value="NUDIX_hydrolase_CS"/>
</dbReference>
<dbReference type="InterPro" id="IPR000086">
    <property type="entry name" value="NUDIX_hydrolase_dom"/>
</dbReference>
<dbReference type="AlphaFoldDB" id="A0A239JU34"/>
<dbReference type="EMBL" id="FZOD01000024">
    <property type="protein sequence ID" value="SNT09219.1"/>
    <property type="molecule type" value="Genomic_DNA"/>
</dbReference>
<evidence type="ECO:0000256" key="4">
    <source>
        <dbReference type="ARBA" id="ARBA00022842"/>
    </source>
</evidence>
<dbReference type="PROSITE" id="PS51462">
    <property type="entry name" value="NUDIX"/>
    <property type="match status" value="1"/>
</dbReference>
<gene>
    <name evidence="7" type="ORF">SAMN05216276_102423</name>
</gene>
<dbReference type="Pfam" id="PF00293">
    <property type="entry name" value="NUDIX"/>
    <property type="match status" value="1"/>
</dbReference>
<dbReference type="Proteomes" id="UP000198282">
    <property type="component" value="Unassembled WGS sequence"/>
</dbReference>
<feature type="domain" description="Nudix hydrolase" evidence="6">
    <location>
        <begin position="16"/>
        <end position="145"/>
    </location>
</feature>
<comment type="cofactor">
    <cofactor evidence="1">
        <name>Mg(2+)</name>
        <dbReference type="ChEBI" id="CHEBI:18420"/>
    </cofactor>
</comment>
<proteinExistence type="inferred from homology"/>
<dbReference type="PANTHER" id="PTHR43046">
    <property type="entry name" value="GDP-MANNOSE MANNOSYL HYDROLASE"/>
    <property type="match status" value="1"/>
</dbReference>
<comment type="similarity">
    <text evidence="2 5">Belongs to the Nudix hydrolase family.</text>
</comment>
<dbReference type="PANTHER" id="PTHR43046:SF12">
    <property type="entry name" value="GDP-MANNOSE MANNOSYL HYDROLASE"/>
    <property type="match status" value="1"/>
</dbReference>
<sequence length="164" mass="18020">MTTPYLEPTEWYASLPSVFTSACMLLTDTKDQVLLVKPNYRPGWGFPGGITEAGEAPHDCAMRETAEELGVSVKADELLVIHWLPPSGERPRAMINFMFDGGVLSDPGRIRLQVEELDEASFFPWDIAATLLPVNIAARLPAARHARESRRPVYLPGEPGMVGG</sequence>
<evidence type="ECO:0000256" key="5">
    <source>
        <dbReference type="RuleBase" id="RU003476"/>
    </source>
</evidence>
<evidence type="ECO:0000313" key="7">
    <source>
        <dbReference type="EMBL" id="SNT09219.1"/>
    </source>
</evidence>
<dbReference type="InterPro" id="IPR020476">
    <property type="entry name" value="Nudix_hydrolase"/>
</dbReference>
<keyword evidence="8" id="KW-1185">Reference proteome</keyword>
<dbReference type="CDD" id="cd18876">
    <property type="entry name" value="NUDIX_Hydrolase"/>
    <property type="match status" value="1"/>
</dbReference>
<keyword evidence="4" id="KW-0460">Magnesium</keyword>
<reference evidence="7 8" key="1">
    <citation type="submission" date="2017-06" db="EMBL/GenBank/DDBJ databases">
        <authorList>
            <person name="Kim H.J."/>
            <person name="Triplett B.A."/>
        </authorList>
    </citation>
    <scope>NUCLEOTIDE SEQUENCE [LARGE SCALE GENOMIC DNA]</scope>
    <source>
        <strain evidence="7 8">CGMCC 4.2132</strain>
    </source>
</reference>
<dbReference type="GO" id="GO:0016787">
    <property type="term" value="F:hydrolase activity"/>
    <property type="evidence" value="ECO:0007669"/>
    <property type="project" value="UniProtKB-KW"/>
</dbReference>
<evidence type="ECO:0000256" key="2">
    <source>
        <dbReference type="ARBA" id="ARBA00005582"/>
    </source>
</evidence>
<evidence type="ECO:0000313" key="8">
    <source>
        <dbReference type="Proteomes" id="UP000198282"/>
    </source>
</evidence>
<name>A0A239JU34_9ACTN</name>